<name>A0ABZ3C912_9ACTN</name>
<evidence type="ECO:0000313" key="2">
    <source>
        <dbReference type="Proteomes" id="UP001434337"/>
    </source>
</evidence>
<organism evidence="1 2">
    <name type="scientific">Propioniciclava soli</name>
    <dbReference type="NCBI Taxonomy" id="2775081"/>
    <lineage>
        <taxon>Bacteria</taxon>
        <taxon>Bacillati</taxon>
        <taxon>Actinomycetota</taxon>
        <taxon>Actinomycetes</taxon>
        <taxon>Propionibacteriales</taxon>
        <taxon>Propionibacteriaceae</taxon>
        <taxon>Propioniciclava</taxon>
    </lineage>
</organism>
<sequence>MPVPDSIDRFVLQRYLSDHLTGATAGLGRFQRMAKAYGDSEIGAEITQLAEEIQEDHDHAQQLIGRLGLNQPRIMRALAGAAEVVGRLKPNGRGPFASPMTPLLELELLRGAVNAKQGLWETLEHYADELGLDPAEYRRRVHNAEDQFSRLKELHARLVPDALRPGQAGVL</sequence>
<dbReference type="RefSeq" id="WP_232549557.1">
    <property type="nucleotide sequence ID" value="NZ_CP115965.1"/>
</dbReference>
<protein>
    <recommendedName>
        <fullName evidence="3">Ferritin-like domain-containing protein</fullName>
    </recommendedName>
</protein>
<evidence type="ECO:0008006" key="3">
    <source>
        <dbReference type="Google" id="ProtNLM"/>
    </source>
</evidence>
<accession>A0ABZ3C912</accession>
<dbReference type="EMBL" id="CP115965">
    <property type="protein sequence ID" value="WZW99198.1"/>
    <property type="molecule type" value="Genomic_DNA"/>
</dbReference>
<dbReference type="Proteomes" id="UP001434337">
    <property type="component" value="Chromosome"/>
</dbReference>
<gene>
    <name evidence="1" type="ORF">PCC79_03075</name>
</gene>
<proteinExistence type="predicted"/>
<reference evidence="1 2" key="1">
    <citation type="journal article" date="2023" name="Environ Microbiome">
        <title>A coral-associated actinobacterium mitigates coral bleaching under heat stress.</title>
        <authorList>
            <person name="Li J."/>
            <person name="Zou Y."/>
            <person name="Li Q."/>
            <person name="Zhang J."/>
            <person name="Bourne D.G."/>
            <person name="Lyu Y."/>
            <person name="Liu C."/>
            <person name="Zhang S."/>
        </authorList>
    </citation>
    <scope>NUCLEOTIDE SEQUENCE [LARGE SCALE GENOMIC DNA]</scope>
    <source>
        <strain evidence="1 2">SCSIO 13291</strain>
    </source>
</reference>
<evidence type="ECO:0000313" key="1">
    <source>
        <dbReference type="EMBL" id="WZW99198.1"/>
    </source>
</evidence>
<keyword evidence="2" id="KW-1185">Reference proteome</keyword>